<reference evidence="4" key="1">
    <citation type="journal article" date="2008" name="Insect Biochem. Mol. Biol.">
        <title>The genome of a lepidopteran model insect, the silkworm Bombyx mori.</title>
        <authorList>
            <consortium name="International Silkworm Genome Consortium"/>
        </authorList>
    </citation>
    <scope>NUCLEOTIDE SEQUENCE [LARGE SCALE GENOMIC DNA]</scope>
    <source>
        <strain evidence="4">p50T</strain>
    </source>
</reference>
<evidence type="ECO:0000256" key="1">
    <source>
        <dbReference type="SAM" id="MobiDB-lite"/>
    </source>
</evidence>
<keyword evidence="2" id="KW-0732">Signal</keyword>
<name>A0A8R1WNN7_BOMMO</name>
<dbReference type="KEGG" id="bmor:101743951"/>
<dbReference type="RefSeq" id="XP_004931883.1">
    <property type="nucleotide sequence ID" value="XM_004931826.5"/>
</dbReference>
<dbReference type="EnsemblMetazoa" id="XM_004931826.4">
    <property type="protein sequence ID" value="XP_004931883.1"/>
    <property type="gene ID" value="LOC101743951"/>
</dbReference>
<organism evidence="3 4">
    <name type="scientific">Bombyx mori</name>
    <name type="common">Silk moth</name>
    <dbReference type="NCBI Taxonomy" id="7091"/>
    <lineage>
        <taxon>Eukaryota</taxon>
        <taxon>Metazoa</taxon>
        <taxon>Ecdysozoa</taxon>
        <taxon>Arthropoda</taxon>
        <taxon>Hexapoda</taxon>
        <taxon>Insecta</taxon>
        <taxon>Pterygota</taxon>
        <taxon>Neoptera</taxon>
        <taxon>Endopterygota</taxon>
        <taxon>Lepidoptera</taxon>
        <taxon>Glossata</taxon>
        <taxon>Ditrysia</taxon>
        <taxon>Bombycoidea</taxon>
        <taxon>Bombycidae</taxon>
        <taxon>Bombycinae</taxon>
        <taxon>Bombyx</taxon>
    </lineage>
</organism>
<evidence type="ECO:0000256" key="2">
    <source>
        <dbReference type="SAM" id="SignalP"/>
    </source>
</evidence>
<dbReference type="GeneID" id="101743951"/>
<evidence type="ECO:0000313" key="4">
    <source>
        <dbReference type="Proteomes" id="UP000005204"/>
    </source>
</evidence>
<protein>
    <submittedName>
        <fullName evidence="3">Uncharacterized protein</fullName>
    </submittedName>
</protein>
<dbReference type="Proteomes" id="UP000005204">
    <property type="component" value="Unassembled WGS sequence"/>
</dbReference>
<proteinExistence type="predicted"/>
<reference evidence="3" key="2">
    <citation type="submission" date="2022-06" db="UniProtKB">
        <authorList>
            <consortium name="EnsemblMetazoa"/>
        </authorList>
    </citation>
    <scope>IDENTIFICATION</scope>
    <source>
        <strain evidence="3">p50T (Dazao)</strain>
    </source>
</reference>
<keyword evidence="4" id="KW-1185">Reference proteome</keyword>
<feature type="region of interest" description="Disordered" evidence="1">
    <location>
        <begin position="92"/>
        <end position="156"/>
    </location>
</feature>
<sequence length="186" mass="21001">MVVNYLHFLVLSLVFCFCSTNPLHFRSANYERQIRPAFQNGVFNFGFQLNIPEPLIGFRLTEMKNTNKYFGSTFNAIQSNLPMITSRAGATDTFSHSNNAINERDKGNQKDTPFSSNEIPQKNKEESEDISTENTETTSFTTDEPSTTESTYETTTDSEYTTSIYYDDELFNRSGVSAQLLASLVG</sequence>
<feature type="compositionally biased region" description="Polar residues" evidence="1">
    <location>
        <begin position="110"/>
        <end position="120"/>
    </location>
</feature>
<feature type="compositionally biased region" description="Low complexity" evidence="1">
    <location>
        <begin position="132"/>
        <end position="156"/>
    </location>
</feature>
<evidence type="ECO:0000313" key="3">
    <source>
        <dbReference type="EnsemblMetazoa" id="XP_004931883.1"/>
    </source>
</evidence>
<feature type="compositionally biased region" description="Polar residues" evidence="1">
    <location>
        <begin position="92"/>
        <end position="101"/>
    </location>
</feature>
<dbReference type="AlphaFoldDB" id="A0A8R1WNN7"/>
<feature type="chain" id="PRO_5035800844" evidence="2">
    <location>
        <begin position="21"/>
        <end position="186"/>
    </location>
</feature>
<feature type="signal peptide" evidence="2">
    <location>
        <begin position="1"/>
        <end position="20"/>
    </location>
</feature>
<accession>A0A8R1WNN7</accession>